<sequence length="288" mass="32379">MGKRAEAYFVCHPSGQIRVSHRLCWDCLGLCLALGFDIACFPGKRTNLSKSKLRKAWASLSQSVELVTALAMGHPSTNHLKKWVDSPASYHNRHRSLTNRGADLGIDTLRLSLDRLMHSLDPMLNLSLKWPINLQAVPNRSCETVFCRLSSLCLSALFAPYTKRARARRCGVRRVQRRLDPGRLTPITKDFETDRYADAAKANDFASSIKVSNPTPLAVLPPPEIGRFSNHGARLQETSTRQANSVFCERIVSEPDATPIGQKSLPLRRRYRLPYHSWGQSISTYRPV</sequence>
<evidence type="ECO:0000313" key="1">
    <source>
        <dbReference type="EMBL" id="KAK7375825.1"/>
    </source>
</evidence>
<dbReference type="EMBL" id="JAYMYS010000040">
    <property type="protein sequence ID" value="KAK7375825.1"/>
    <property type="molecule type" value="Genomic_DNA"/>
</dbReference>
<name>A0AAN9NMF0_PSOTE</name>
<evidence type="ECO:0000313" key="2">
    <source>
        <dbReference type="Proteomes" id="UP001386955"/>
    </source>
</evidence>
<keyword evidence="2" id="KW-1185">Reference proteome</keyword>
<organism evidence="1 2">
    <name type="scientific">Psophocarpus tetragonolobus</name>
    <name type="common">Winged bean</name>
    <name type="synonym">Dolichos tetragonolobus</name>
    <dbReference type="NCBI Taxonomy" id="3891"/>
    <lineage>
        <taxon>Eukaryota</taxon>
        <taxon>Viridiplantae</taxon>
        <taxon>Streptophyta</taxon>
        <taxon>Embryophyta</taxon>
        <taxon>Tracheophyta</taxon>
        <taxon>Spermatophyta</taxon>
        <taxon>Magnoliopsida</taxon>
        <taxon>eudicotyledons</taxon>
        <taxon>Gunneridae</taxon>
        <taxon>Pentapetalae</taxon>
        <taxon>rosids</taxon>
        <taxon>fabids</taxon>
        <taxon>Fabales</taxon>
        <taxon>Fabaceae</taxon>
        <taxon>Papilionoideae</taxon>
        <taxon>50 kb inversion clade</taxon>
        <taxon>NPAAA clade</taxon>
        <taxon>indigoferoid/millettioid clade</taxon>
        <taxon>Phaseoleae</taxon>
        <taxon>Psophocarpus</taxon>
    </lineage>
</organism>
<reference evidence="1 2" key="1">
    <citation type="submission" date="2024-01" db="EMBL/GenBank/DDBJ databases">
        <title>The genomes of 5 underutilized Papilionoideae crops provide insights into root nodulation and disease resistanc.</title>
        <authorList>
            <person name="Jiang F."/>
        </authorList>
    </citation>
    <scope>NUCLEOTIDE SEQUENCE [LARGE SCALE GENOMIC DNA]</scope>
    <source>
        <strain evidence="1">DUOXIRENSHENG_FW03</strain>
        <tissue evidence="1">Leaves</tissue>
    </source>
</reference>
<dbReference type="Proteomes" id="UP001386955">
    <property type="component" value="Unassembled WGS sequence"/>
</dbReference>
<comment type="caution">
    <text evidence="1">The sequence shown here is derived from an EMBL/GenBank/DDBJ whole genome shotgun (WGS) entry which is preliminary data.</text>
</comment>
<proteinExistence type="predicted"/>
<accession>A0AAN9NMF0</accession>
<gene>
    <name evidence="1" type="ORF">VNO78_35137</name>
</gene>
<protein>
    <submittedName>
        <fullName evidence="1">Uncharacterized protein</fullName>
    </submittedName>
</protein>
<dbReference type="AlphaFoldDB" id="A0AAN9NMF0"/>